<dbReference type="Proteomes" id="UP001066276">
    <property type="component" value="Chromosome 10"/>
</dbReference>
<name>A0AAV7M5V6_PLEWA</name>
<dbReference type="EMBL" id="JANPWB010000014">
    <property type="protein sequence ID" value="KAJ1097954.1"/>
    <property type="molecule type" value="Genomic_DNA"/>
</dbReference>
<protein>
    <submittedName>
        <fullName evidence="1">Uncharacterized protein</fullName>
    </submittedName>
</protein>
<proteinExistence type="predicted"/>
<dbReference type="AlphaFoldDB" id="A0AAV7M5V6"/>
<reference evidence="1" key="1">
    <citation type="journal article" date="2022" name="bioRxiv">
        <title>Sequencing and chromosome-scale assembly of the giantPleurodeles waltlgenome.</title>
        <authorList>
            <person name="Brown T."/>
            <person name="Elewa A."/>
            <person name="Iarovenko S."/>
            <person name="Subramanian E."/>
            <person name="Araus A.J."/>
            <person name="Petzold A."/>
            <person name="Susuki M."/>
            <person name="Suzuki K.-i.T."/>
            <person name="Hayashi T."/>
            <person name="Toyoda A."/>
            <person name="Oliveira C."/>
            <person name="Osipova E."/>
            <person name="Leigh N.D."/>
            <person name="Simon A."/>
            <person name="Yun M.H."/>
        </authorList>
    </citation>
    <scope>NUCLEOTIDE SEQUENCE</scope>
    <source>
        <strain evidence="1">20211129_DDA</strain>
        <tissue evidence="1">Liver</tissue>
    </source>
</reference>
<gene>
    <name evidence="1" type="ORF">NDU88_003070</name>
</gene>
<keyword evidence="2" id="KW-1185">Reference proteome</keyword>
<evidence type="ECO:0000313" key="2">
    <source>
        <dbReference type="Proteomes" id="UP001066276"/>
    </source>
</evidence>
<comment type="caution">
    <text evidence="1">The sequence shown here is derived from an EMBL/GenBank/DDBJ whole genome shotgun (WGS) entry which is preliminary data.</text>
</comment>
<evidence type="ECO:0000313" key="1">
    <source>
        <dbReference type="EMBL" id="KAJ1097954.1"/>
    </source>
</evidence>
<organism evidence="1 2">
    <name type="scientific">Pleurodeles waltl</name>
    <name type="common">Iberian ribbed newt</name>
    <dbReference type="NCBI Taxonomy" id="8319"/>
    <lineage>
        <taxon>Eukaryota</taxon>
        <taxon>Metazoa</taxon>
        <taxon>Chordata</taxon>
        <taxon>Craniata</taxon>
        <taxon>Vertebrata</taxon>
        <taxon>Euteleostomi</taxon>
        <taxon>Amphibia</taxon>
        <taxon>Batrachia</taxon>
        <taxon>Caudata</taxon>
        <taxon>Salamandroidea</taxon>
        <taxon>Salamandridae</taxon>
        <taxon>Pleurodelinae</taxon>
        <taxon>Pleurodeles</taxon>
    </lineage>
</organism>
<accession>A0AAV7M5V6</accession>
<sequence>MQCQRWDCKLHWSAAKLNSSINPIPSTASSPPFGIQPAKGYYSGALAVRLILF</sequence>